<dbReference type="EMBL" id="QEAN01000413">
    <property type="protein sequence ID" value="TPX37867.1"/>
    <property type="molecule type" value="Genomic_DNA"/>
</dbReference>
<sequence>MYGVGKEWPSKSKDQEAGHATLAAHLGDRAQIEATKPYLDSFAPTRPPPPYFLLLTTVAHLTLAKHEIQINPQEPLPTPYRKTPWPPLRSDGTVQTTCIQDGRTAGSTNPYYHCPGDWVTIDLLHEEDWSPLRLKVASKVKCQQYVDKSCYLGIWASWEEVSDWMKFQIFPTRYDPKTGIWGFLLKDHLGRWVLSTTKGPLAYHETHRRDVLLVNSNQEQTAHNGSAMEFELIPTGRQSKDYWWRASRDGCYWQQHAQSYADDENADAYHQAFVCGWDELFTHFDQVQKGANNGVWLSATDPPAGVLAPYTQEISAYGSDRSKGQTTDVLPPQLSSATIVNFGPTTPRTQISVSATFENTISSHIDTSFGLGTQVGASYGFGGQQIGGFGVGLTLGFDTTKSKSTQIQTSNTTTQAVELWVYTENMSAQKAMTVLTQKSYTNIPYWYTLKRKWTDGTVMLLNITGRFNIQFAQSSKSCTGYTVDMSLADLKQIAINQPLCRMAQEGISMKTVMVNQNETATQTAKATQTPVVK</sequence>
<proteinExistence type="predicted"/>
<dbReference type="Gene3D" id="2.170.15.10">
    <property type="entry name" value="Proaerolysin, chain A, domain 3"/>
    <property type="match status" value="1"/>
</dbReference>
<reference evidence="1 2" key="1">
    <citation type="journal article" date="2019" name="Sci. Rep.">
        <title>Comparative genomics of chytrid fungi reveal insights into the obligate biotrophic and pathogenic lifestyle of Synchytrium endobioticum.</title>
        <authorList>
            <person name="van de Vossenberg B.T.L.H."/>
            <person name="Warris S."/>
            <person name="Nguyen H.D.T."/>
            <person name="van Gent-Pelzer M.P.E."/>
            <person name="Joly D.L."/>
            <person name="van de Geest H.C."/>
            <person name="Bonants P.J.M."/>
            <person name="Smith D.S."/>
            <person name="Levesque C.A."/>
            <person name="van der Lee T.A.J."/>
        </authorList>
    </citation>
    <scope>NUCLEOTIDE SEQUENCE [LARGE SCALE GENOMIC DNA]</scope>
    <source>
        <strain evidence="1 2">MB42</strain>
    </source>
</reference>
<keyword evidence="2" id="KW-1185">Reference proteome</keyword>
<protein>
    <submittedName>
        <fullName evidence="1">Uncharacterized protein</fullName>
    </submittedName>
</protein>
<dbReference type="AlphaFoldDB" id="A0A507C9V8"/>
<accession>A0A507C9V8</accession>
<evidence type="ECO:0000313" key="2">
    <source>
        <dbReference type="Proteomes" id="UP000317494"/>
    </source>
</evidence>
<organism evidence="1 2">
    <name type="scientific">Synchytrium endobioticum</name>
    <dbReference type="NCBI Taxonomy" id="286115"/>
    <lineage>
        <taxon>Eukaryota</taxon>
        <taxon>Fungi</taxon>
        <taxon>Fungi incertae sedis</taxon>
        <taxon>Chytridiomycota</taxon>
        <taxon>Chytridiomycota incertae sedis</taxon>
        <taxon>Chytridiomycetes</taxon>
        <taxon>Synchytriales</taxon>
        <taxon>Synchytriaceae</taxon>
        <taxon>Synchytrium</taxon>
    </lineage>
</organism>
<name>A0A507C9V8_9FUNG</name>
<comment type="caution">
    <text evidence="1">The sequence shown here is derived from an EMBL/GenBank/DDBJ whole genome shotgun (WGS) entry which is preliminary data.</text>
</comment>
<dbReference type="VEuPathDB" id="FungiDB:SeMB42_g06830"/>
<evidence type="ECO:0000313" key="1">
    <source>
        <dbReference type="EMBL" id="TPX37867.1"/>
    </source>
</evidence>
<gene>
    <name evidence="1" type="ORF">SeMB42_g06830</name>
</gene>
<dbReference type="Proteomes" id="UP000317494">
    <property type="component" value="Unassembled WGS sequence"/>
</dbReference>